<protein>
    <submittedName>
        <fullName evidence="2">Transposase</fullName>
    </submittedName>
</protein>
<evidence type="ECO:0000313" key="3">
    <source>
        <dbReference type="Proteomes" id="UP000736328"/>
    </source>
</evidence>
<dbReference type="InterPro" id="IPR036397">
    <property type="entry name" value="RNaseH_sf"/>
</dbReference>
<dbReference type="Gene3D" id="3.30.420.10">
    <property type="entry name" value="Ribonuclease H-like superfamily/Ribonuclease H"/>
    <property type="match status" value="1"/>
</dbReference>
<sequence length="184" mass="20766">MSERLSKIKAVIWFGDQAGLRSDYHVGTTWGLKGKTPVVKNTGARYRLNMISVVNRLGKMRFMIETGRMNAETLCQFLDRLMVGSQRPVFLILDGHPMHKSGRVSATVRSYQGRLRLFTLPPYSLELNPDQGVWREVKSHRVGRAGVFSLDDLKLKAVAALRHLAKRPDKIRALFHSATTSYAA</sequence>
<dbReference type="InterPro" id="IPR038717">
    <property type="entry name" value="Tc1-like_DDE_dom"/>
</dbReference>
<accession>A0A933I7B0</accession>
<dbReference type="AlphaFoldDB" id="A0A933I7B0"/>
<organism evidence="2 3">
    <name type="scientific">candidate division TA06 bacterium</name>
    <dbReference type="NCBI Taxonomy" id="2250710"/>
    <lineage>
        <taxon>Bacteria</taxon>
        <taxon>Bacteria division TA06</taxon>
    </lineage>
</organism>
<comment type="caution">
    <text evidence="2">The sequence shown here is derived from an EMBL/GenBank/DDBJ whole genome shotgun (WGS) entry which is preliminary data.</text>
</comment>
<evidence type="ECO:0000259" key="1">
    <source>
        <dbReference type="Pfam" id="PF13358"/>
    </source>
</evidence>
<dbReference type="Pfam" id="PF13358">
    <property type="entry name" value="DDE_3"/>
    <property type="match status" value="1"/>
</dbReference>
<dbReference type="GO" id="GO:0003676">
    <property type="term" value="F:nucleic acid binding"/>
    <property type="evidence" value="ECO:0007669"/>
    <property type="project" value="InterPro"/>
</dbReference>
<name>A0A933I7B0_UNCT6</name>
<proteinExistence type="predicted"/>
<feature type="domain" description="Tc1-like transposase DDE" evidence="1">
    <location>
        <begin position="12"/>
        <end position="145"/>
    </location>
</feature>
<gene>
    <name evidence="2" type="ORF">HY768_01755</name>
</gene>
<dbReference type="Proteomes" id="UP000736328">
    <property type="component" value="Unassembled WGS sequence"/>
</dbReference>
<evidence type="ECO:0000313" key="2">
    <source>
        <dbReference type="EMBL" id="MBI4725947.1"/>
    </source>
</evidence>
<reference evidence="2" key="1">
    <citation type="submission" date="2020-07" db="EMBL/GenBank/DDBJ databases">
        <title>Huge and variable diversity of episymbiotic CPR bacteria and DPANN archaea in groundwater ecosystems.</title>
        <authorList>
            <person name="He C.Y."/>
            <person name="Keren R."/>
            <person name="Whittaker M."/>
            <person name="Farag I.F."/>
            <person name="Doudna J."/>
            <person name="Cate J.H.D."/>
            <person name="Banfield J.F."/>
        </authorList>
    </citation>
    <scope>NUCLEOTIDE SEQUENCE</scope>
    <source>
        <strain evidence="2">NC_groundwater_1520_Pr4_B-0.1um_53_5</strain>
    </source>
</reference>
<dbReference type="EMBL" id="JACQXR010000019">
    <property type="protein sequence ID" value="MBI4725947.1"/>
    <property type="molecule type" value="Genomic_DNA"/>
</dbReference>